<dbReference type="EMBL" id="BOOY01000022">
    <property type="protein sequence ID" value="GIJ03579.1"/>
    <property type="molecule type" value="Genomic_DNA"/>
</dbReference>
<comment type="caution">
    <text evidence="3">The sequence shown here is derived from an EMBL/GenBank/DDBJ whole genome shotgun (WGS) entry which is preliminary data.</text>
</comment>
<feature type="transmembrane region" description="Helical" evidence="2">
    <location>
        <begin position="133"/>
        <end position="155"/>
    </location>
</feature>
<accession>A0A8J3Y924</accession>
<protein>
    <submittedName>
        <fullName evidence="3">Uncharacterized protein</fullName>
    </submittedName>
</protein>
<gene>
    <name evidence="3" type="ORF">Sya03_29310</name>
</gene>
<feature type="region of interest" description="Disordered" evidence="1">
    <location>
        <begin position="1"/>
        <end position="59"/>
    </location>
</feature>
<organism evidence="3 4">
    <name type="scientific">Spirilliplanes yamanashiensis</name>
    <dbReference type="NCBI Taxonomy" id="42233"/>
    <lineage>
        <taxon>Bacteria</taxon>
        <taxon>Bacillati</taxon>
        <taxon>Actinomycetota</taxon>
        <taxon>Actinomycetes</taxon>
        <taxon>Micromonosporales</taxon>
        <taxon>Micromonosporaceae</taxon>
        <taxon>Spirilliplanes</taxon>
    </lineage>
</organism>
<dbReference type="AlphaFoldDB" id="A0A8J3Y924"/>
<evidence type="ECO:0000313" key="4">
    <source>
        <dbReference type="Proteomes" id="UP000652013"/>
    </source>
</evidence>
<keyword evidence="2" id="KW-0472">Membrane</keyword>
<name>A0A8J3Y924_9ACTN</name>
<keyword evidence="4" id="KW-1185">Reference proteome</keyword>
<evidence type="ECO:0000256" key="2">
    <source>
        <dbReference type="SAM" id="Phobius"/>
    </source>
</evidence>
<sequence>MTESQPPAALPSYSMPPAAPTSGQPRIYQSTGAWPAVGGARQGQGQGQAQATAEPDATRTQVVRAPEATQVVPAQRGTVYEAGELEVGDRTMAVPTHAYHDAVENTGSLTGHILNQGWSDIGQQQSSRNNRKVVIIMAVVLLALVGISVIAVLAAGNMMSGLFGGFGQ</sequence>
<keyword evidence="2" id="KW-0812">Transmembrane</keyword>
<evidence type="ECO:0000313" key="3">
    <source>
        <dbReference type="EMBL" id="GIJ03579.1"/>
    </source>
</evidence>
<reference evidence="3" key="1">
    <citation type="submission" date="2021-01" db="EMBL/GenBank/DDBJ databases">
        <title>Whole genome shotgun sequence of Spirilliplanes yamanashiensis NBRC 15828.</title>
        <authorList>
            <person name="Komaki H."/>
            <person name="Tamura T."/>
        </authorList>
    </citation>
    <scope>NUCLEOTIDE SEQUENCE</scope>
    <source>
        <strain evidence="3">NBRC 15828</strain>
    </source>
</reference>
<dbReference type="Proteomes" id="UP000652013">
    <property type="component" value="Unassembled WGS sequence"/>
</dbReference>
<keyword evidence="2" id="KW-1133">Transmembrane helix</keyword>
<dbReference type="RefSeq" id="WP_203938850.1">
    <property type="nucleotide sequence ID" value="NZ_BAAAGJ010000022.1"/>
</dbReference>
<feature type="compositionally biased region" description="Polar residues" evidence="1">
    <location>
        <begin position="21"/>
        <end position="32"/>
    </location>
</feature>
<proteinExistence type="predicted"/>
<evidence type="ECO:0000256" key="1">
    <source>
        <dbReference type="SAM" id="MobiDB-lite"/>
    </source>
</evidence>